<dbReference type="EMBL" id="BDDD01002400">
    <property type="protein sequence ID" value="GAV81416.1"/>
    <property type="molecule type" value="Genomic_DNA"/>
</dbReference>
<feature type="non-terminal residue" evidence="1">
    <location>
        <position position="123"/>
    </location>
</feature>
<name>A0A1Q3CMD4_CEPFO</name>
<reference evidence="2" key="1">
    <citation type="submission" date="2016-04" db="EMBL/GenBank/DDBJ databases">
        <title>Cephalotus genome sequencing.</title>
        <authorList>
            <person name="Fukushima K."/>
            <person name="Hasebe M."/>
            <person name="Fang X."/>
        </authorList>
    </citation>
    <scope>NUCLEOTIDE SEQUENCE [LARGE SCALE GENOMIC DNA]</scope>
    <source>
        <strain evidence="2">cv. St1</strain>
    </source>
</reference>
<dbReference type="AlphaFoldDB" id="A0A1Q3CMD4"/>
<comment type="caution">
    <text evidence="1">The sequence shown here is derived from an EMBL/GenBank/DDBJ whole genome shotgun (WGS) entry which is preliminary data.</text>
</comment>
<evidence type="ECO:0000313" key="1">
    <source>
        <dbReference type="EMBL" id="GAV81416.1"/>
    </source>
</evidence>
<organism evidence="1 2">
    <name type="scientific">Cephalotus follicularis</name>
    <name type="common">Albany pitcher plant</name>
    <dbReference type="NCBI Taxonomy" id="3775"/>
    <lineage>
        <taxon>Eukaryota</taxon>
        <taxon>Viridiplantae</taxon>
        <taxon>Streptophyta</taxon>
        <taxon>Embryophyta</taxon>
        <taxon>Tracheophyta</taxon>
        <taxon>Spermatophyta</taxon>
        <taxon>Magnoliopsida</taxon>
        <taxon>eudicotyledons</taxon>
        <taxon>Gunneridae</taxon>
        <taxon>Pentapetalae</taxon>
        <taxon>rosids</taxon>
        <taxon>fabids</taxon>
        <taxon>Oxalidales</taxon>
        <taxon>Cephalotaceae</taxon>
        <taxon>Cephalotus</taxon>
    </lineage>
</organism>
<keyword evidence="2" id="KW-1185">Reference proteome</keyword>
<dbReference type="Pfam" id="PF14223">
    <property type="entry name" value="Retrotran_gag_2"/>
    <property type="match status" value="1"/>
</dbReference>
<evidence type="ECO:0000313" key="2">
    <source>
        <dbReference type="Proteomes" id="UP000187406"/>
    </source>
</evidence>
<sequence length="123" mass="14463">MFTRFTNITNALQALDKIYINSEMVRKILRSLPRIWMPKVTDIEEAKDLNTLPLEDLLGSLTTHEFSIMKIDDEEENEKRKKKVIALKSSTNEEIDDESDQELALITRKFKKFLESKKKFGRK</sequence>
<gene>
    <name evidence="1" type="ORF">CFOL_v3_24871</name>
</gene>
<dbReference type="InParanoid" id="A0A1Q3CMD4"/>
<proteinExistence type="predicted"/>
<protein>
    <submittedName>
        <fullName evidence="1">UBN2 domain-containing protein</fullName>
    </submittedName>
</protein>
<dbReference type="Proteomes" id="UP000187406">
    <property type="component" value="Unassembled WGS sequence"/>
</dbReference>
<accession>A0A1Q3CMD4</accession>